<keyword evidence="3" id="KW-1185">Reference proteome</keyword>
<organism evidence="2 3">
    <name type="scientific">Anthostomella pinea</name>
    <dbReference type="NCBI Taxonomy" id="933095"/>
    <lineage>
        <taxon>Eukaryota</taxon>
        <taxon>Fungi</taxon>
        <taxon>Dikarya</taxon>
        <taxon>Ascomycota</taxon>
        <taxon>Pezizomycotina</taxon>
        <taxon>Sordariomycetes</taxon>
        <taxon>Xylariomycetidae</taxon>
        <taxon>Xylariales</taxon>
        <taxon>Xylariaceae</taxon>
        <taxon>Anthostomella</taxon>
    </lineage>
</organism>
<accession>A0AAI8VU71</accession>
<reference evidence="2" key="1">
    <citation type="submission" date="2023-10" db="EMBL/GenBank/DDBJ databases">
        <authorList>
            <person name="Hackl T."/>
        </authorList>
    </citation>
    <scope>NUCLEOTIDE SEQUENCE</scope>
</reference>
<protein>
    <submittedName>
        <fullName evidence="2">Uu.00g067920.m01.CDS01</fullName>
    </submittedName>
</protein>
<dbReference type="PANTHER" id="PTHR33112">
    <property type="entry name" value="DOMAIN PROTEIN, PUTATIVE-RELATED"/>
    <property type="match status" value="1"/>
</dbReference>
<evidence type="ECO:0000313" key="3">
    <source>
        <dbReference type="Proteomes" id="UP001295740"/>
    </source>
</evidence>
<evidence type="ECO:0000259" key="1">
    <source>
        <dbReference type="Pfam" id="PF06985"/>
    </source>
</evidence>
<proteinExistence type="predicted"/>
<sequence length="271" mass="30852">MPICEICNVLDIEDPRAEFQLGEYSALVARADEGCNSCKFFCDVIQTSSRWRERLTEIPGHIVFLASRRLDVRKADRLDRRTYSSDDLELDICVPEDYVGPKDDEVDRIRSIDDTEIDPDSSPKTFQDALAIARHLEISYLWIRDLCSNERDPAASAEELHKLGAIYSNSALIISVRTGDDLNSGIFSTRPIHCSPVLGQKKLHCLRPRMLRWTDAIDYGFSGRAAQERMLAPRTVHYTEHQMIWECAAGYQFEALGILDKQRGSGQVRQQ</sequence>
<dbReference type="EMBL" id="CAUWAG010000018">
    <property type="protein sequence ID" value="CAJ2511167.1"/>
    <property type="molecule type" value="Genomic_DNA"/>
</dbReference>
<feature type="domain" description="Heterokaryon incompatibility" evidence="1">
    <location>
        <begin position="118"/>
        <end position="196"/>
    </location>
</feature>
<dbReference type="PANTHER" id="PTHR33112:SF16">
    <property type="entry name" value="HETEROKARYON INCOMPATIBILITY DOMAIN-CONTAINING PROTEIN"/>
    <property type="match status" value="1"/>
</dbReference>
<dbReference type="Pfam" id="PF06985">
    <property type="entry name" value="HET"/>
    <property type="match status" value="1"/>
</dbReference>
<gene>
    <name evidence="2" type="ORF">KHLLAP_LOCUS11635</name>
</gene>
<dbReference type="Proteomes" id="UP001295740">
    <property type="component" value="Unassembled WGS sequence"/>
</dbReference>
<dbReference type="InterPro" id="IPR010730">
    <property type="entry name" value="HET"/>
</dbReference>
<name>A0AAI8VU71_9PEZI</name>
<comment type="caution">
    <text evidence="2">The sequence shown here is derived from an EMBL/GenBank/DDBJ whole genome shotgun (WGS) entry which is preliminary data.</text>
</comment>
<evidence type="ECO:0000313" key="2">
    <source>
        <dbReference type="EMBL" id="CAJ2511167.1"/>
    </source>
</evidence>
<dbReference type="AlphaFoldDB" id="A0AAI8VU71"/>